<proteinExistence type="predicted"/>
<organism evidence="10 11">
    <name type="scientific">Fodinisporobacter ferrooxydans</name>
    <dbReference type="NCBI Taxonomy" id="2901836"/>
    <lineage>
        <taxon>Bacteria</taxon>
        <taxon>Bacillati</taxon>
        <taxon>Bacillota</taxon>
        <taxon>Bacilli</taxon>
        <taxon>Bacillales</taxon>
        <taxon>Alicyclobacillaceae</taxon>
        <taxon>Fodinisporobacter</taxon>
    </lineage>
</organism>
<dbReference type="EC" id="2.7.13.3" evidence="2"/>
<keyword evidence="5" id="KW-0547">Nucleotide-binding</keyword>
<feature type="domain" description="Histidine kinase" evidence="9">
    <location>
        <begin position="209"/>
        <end position="423"/>
    </location>
</feature>
<dbReference type="InterPro" id="IPR004358">
    <property type="entry name" value="Sig_transdc_His_kin-like_C"/>
</dbReference>
<comment type="catalytic activity">
    <reaction evidence="1">
        <text>ATP + protein L-histidine = ADP + protein N-phospho-L-histidine.</text>
        <dbReference type="EC" id="2.7.13.3"/>
    </reaction>
</comment>
<dbReference type="SMART" id="SM00387">
    <property type="entry name" value="HATPase_c"/>
    <property type="match status" value="1"/>
</dbReference>
<dbReference type="Pfam" id="PF00512">
    <property type="entry name" value="HisKA"/>
    <property type="match status" value="1"/>
</dbReference>
<dbReference type="Gene3D" id="1.10.287.130">
    <property type="match status" value="1"/>
</dbReference>
<gene>
    <name evidence="10" type="ORF">LSG31_10065</name>
</gene>
<dbReference type="Gene3D" id="3.30.565.10">
    <property type="entry name" value="Histidine kinase-like ATPase, C-terminal domain"/>
    <property type="match status" value="1"/>
</dbReference>
<name>A0ABY4CPR9_9BACL</name>
<keyword evidence="8" id="KW-0902">Two-component regulatory system</keyword>
<dbReference type="EMBL" id="CP089291">
    <property type="protein sequence ID" value="UOF92465.1"/>
    <property type="molecule type" value="Genomic_DNA"/>
</dbReference>
<keyword evidence="7 10" id="KW-0067">ATP-binding</keyword>
<evidence type="ECO:0000256" key="2">
    <source>
        <dbReference type="ARBA" id="ARBA00012438"/>
    </source>
</evidence>
<dbReference type="PANTHER" id="PTHR43065:SF10">
    <property type="entry name" value="PEROXIDE STRESS-ACTIVATED HISTIDINE KINASE MAK3"/>
    <property type="match status" value="1"/>
</dbReference>
<evidence type="ECO:0000256" key="8">
    <source>
        <dbReference type="ARBA" id="ARBA00023012"/>
    </source>
</evidence>
<dbReference type="PANTHER" id="PTHR43065">
    <property type="entry name" value="SENSOR HISTIDINE KINASE"/>
    <property type="match status" value="1"/>
</dbReference>
<dbReference type="GO" id="GO:0005524">
    <property type="term" value="F:ATP binding"/>
    <property type="evidence" value="ECO:0007669"/>
    <property type="project" value="UniProtKB-KW"/>
</dbReference>
<evidence type="ECO:0000313" key="11">
    <source>
        <dbReference type="Proteomes" id="UP000830167"/>
    </source>
</evidence>
<dbReference type="CDD" id="cd00082">
    <property type="entry name" value="HisKA"/>
    <property type="match status" value="1"/>
</dbReference>
<evidence type="ECO:0000256" key="5">
    <source>
        <dbReference type="ARBA" id="ARBA00022741"/>
    </source>
</evidence>
<protein>
    <recommendedName>
        <fullName evidence="2">histidine kinase</fullName>
        <ecNumber evidence="2">2.7.13.3</ecNumber>
    </recommendedName>
</protein>
<evidence type="ECO:0000256" key="3">
    <source>
        <dbReference type="ARBA" id="ARBA00022553"/>
    </source>
</evidence>
<dbReference type="InterPro" id="IPR029016">
    <property type="entry name" value="GAF-like_dom_sf"/>
</dbReference>
<dbReference type="InterPro" id="IPR005467">
    <property type="entry name" value="His_kinase_dom"/>
</dbReference>
<dbReference type="SUPFAM" id="SSF55781">
    <property type="entry name" value="GAF domain-like"/>
    <property type="match status" value="1"/>
</dbReference>
<dbReference type="InterPro" id="IPR003661">
    <property type="entry name" value="HisK_dim/P_dom"/>
</dbReference>
<dbReference type="SUPFAM" id="SSF47384">
    <property type="entry name" value="Homodimeric domain of signal transducing histidine kinase"/>
    <property type="match status" value="1"/>
</dbReference>
<dbReference type="Gene3D" id="3.30.450.40">
    <property type="match status" value="1"/>
</dbReference>
<dbReference type="InterPro" id="IPR036097">
    <property type="entry name" value="HisK_dim/P_sf"/>
</dbReference>
<evidence type="ECO:0000256" key="6">
    <source>
        <dbReference type="ARBA" id="ARBA00022777"/>
    </source>
</evidence>
<evidence type="ECO:0000313" key="10">
    <source>
        <dbReference type="EMBL" id="UOF92465.1"/>
    </source>
</evidence>
<sequence length="428" mass="48962">MDDKQQLIEILTGIRSSRRTYYTQLVQVIEEMKTKNKQLEILSKLSKVHINNSWEDISIYIADQLSQVIEFDMFILTILDHTHRSQFVSQHIDRLWECKSFREKHFLNFDEKRLSEELSQTLLLKGTEFQITKDLKSQTNQLFGFLTLLNRRGISYTSTELAFFQRVADYVSVSIHNILLFKDLNKKISLEAQLIQSAKLAAIGEMAAGVAHELNSPLTVILGNVQLLKRRHQEEITNQMLSDIYQCGLRSKKIIENLLTFARQDECQYESLSLNELASSTLELVGYQLKTLEIHIETSFCNLLPYVKGSKYQIEQVLINLLLNARDALQDREQKKVVIQTGVMEIDHHDFVYVSVCDNGVGIKCEHLQDIFNPFFTTKSQSKGTGLGLSVSHGIAESHGGKLFVESEVNAYSIFTLALPSFDEDEGN</sequence>
<accession>A0ABY4CPR9</accession>
<keyword evidence="4" id="KW-0808">Transferase</keyword>
<keyword evidence="11" id="KW-1185">Reference proteome</keyword>
<reference evidence="10" key="1">
    <citation type="submission" date="2021-12" db="EMBL/GenBank/DDBJ databases">
        <title>Alicyclobacillaceae gen. nov., sp. nov., isolated from chalcocite enrichment system.</title>
        <authorList>
            <person name="Jiang Z."/>
        </authorList>
    </citation>
    <scope>NUCLEOTIDE SEQUENCE</scope>
    <source>
        <strain evidence="10">MYW30-H2</strain>
    </source>
</reference>
<keyword evidence="6" id="KW-0418">Kinase</keyword>
<keyword evidence="3" id="KW-0597">Phosphoprotein</keyword>
<dbReference type="InterPro" id="IPR003594">
    <property type="entry name" value="HATPase_dom"/>
</dbReference>
<dbReference type="PRINTS" id="PR00344">
    <property type="entry name" value="BCTRLSENSOR"/>
</dbReference>
<dbReference type="SMART" id="SM00388">
    <property type="entry name" value="HisKA"/>
    <property type="match status" value="1"/>
</dbReference>
<dbReference type="Proteomes" id="UP000830167">
    <property type="component" value="Chromosome"/>
</dbReference>
<dbReference type="InterPro" id="IPR036890">
    <property type="entry name" value="HATPase_C_sf"/>
</dbReference>
<evidence type="ECO:0000256" key="1">
    <source>
        <dbReference type="ARBA" id="ARBA00000085"/>
    </source>
</evidence>
<evidence type="ECO:0000256" key="7">
    <source>
        <dbReference type="ARBA" id="ARBA00022840"/>
    </source>
</evidence>
<evidence type="ECO:0000256" key="4">
    <source>
        <dbReference type="ARBA" id="ARBA00022679"/>
    </source>
</evidence>
<dbReference type="SUPFAM" id="SSF55874">
    <property type="entry name" value="ATPase domain of HSP90 chaperone/DNA topoisomerase II/histidine kinase"/>
    <property type="match status" value="1"/>
</dbReference>
<dbReference type="Pfam" id="PF02518">
    <property type="entry name" value="HATPase_c"/>
    <property type="match status" value="1"/>
</dbReference>
<evidence type="ECO:0000259" key="9">
    <source>
        <dbReference type="PROSITE" id="PS50109"/>
    </source>
</evidence>
<dbReference type="RefSeq" id="WP_347439132.1">
    <property type="nucleotide sequence ID" value="NZ_CP089291.1"/>
</dbReference>
<dbReference type="PROSITE" id="PS50109">
    <property type="entry name" value="HIS_KIN"/>
    <property type="match status" value="1"/>
</dbReference>